<organism evidence="1 2">
    <name type="scientific">Bauhinia variegata</name>
    <name type="common">Purple orchid tree</name>
    <name type="synonym">Phanera variegata</name>
    <dbReference type="NCBI Taxonomy" id="167791"/>
    <lineage>
        <taxon>Eukaryota</taxon>
        <taxon>Viridiplantae</taxon>
        <taxon>Streptophyta</taxon>
        <taxon>Embryophyta</taxon>
        <taxon>Tracheophyta</taxon>
        <taxon>Spermatophyta</taxon>
        <taxon>Magnoliopsida</taxon>
        <taxon>eudicotyledons</taxon>
        <taxon>Gunneridae</taxon>
        <taxon>Pentapetalae</taxon>
        <taxon>rosids</taxon>
        <taxon>fabids</taxon>
        <taxon>Fabales</taxon>
        <taxon>Fabaceae</taxon>
        <taxon>Cercidoideae</taxon>
        <taxon>Cercideae</taxon>
        <taxon>Bauhiniinae</taxon>
        <taxon>Bauhinia</taxon>
    </lineage>
</organism>
<proteinExistence type="predicted"/>
<evidence type="ECO:0000313" key="2">
    <source>
        <dbReference type="Proteomes" id="UP000828941"/>
    </source>
</evidence>
<dbReference type="EMBL" id="CM039438">
    <property type="protein sequence ID" value="KAI4298884.1"/>
    <property type="molecule type" value="Genomic_DNA"/>
</dbReference>
<protein>
    <submittedName>
        <fullName evidence="1">Uncharacterized protein</fullName>
    </submittedName>
</protein>
<comment type="caution">
    <text evidence="1">The sequence shown here is derived from an EMBL/GenBank/DDBJ whole genome shotgun (WGS) entry which is preliminary data.</text>
</comment>
<keyword evidence="2" id="KW-1185">Reference proteome</keyword>
<evidence type="ECO:0000313" key="1">
    <source>
        <dbReference type="EMBL" id="KAI4298884.1"/>
    </source>
</evidence>
<sequence length="854" mass="97615">MEQRAKGCAVIPVFYKVDPSHVRWQKGSYGDAFAKHELNFFHSREKLKNWRFALTTAANLVGWDSFYRVEAELIEDIVNDVLQKLNRALITISNSNTIRMHDLIQETAREIVRQQSIRNPGRRSRLSDPEEILDVLANDMGTETVEGIMLNVSEIRDISLSSDAFTKMSRLRFLKFFTTHGGDCNVHLPNGLKALSSKLGYFRWDKYPSSNLPSTFCAEKLVELSMANSAVKRLWEGIQNVVNLKKIDLNGCKELAELPDFSRALNLEYVWLKRCKRLHHLHPSILSLYTLVELDLTECTELESLRSDIHFRAVTFFRLSKCTRLQEISVTDELPSSMPHLHEFEKLYLWSGEDVENIANRLRGRRFLHQFDLSGCNLIKLPNDISFLSSLYELSLSGNRNLESLPTSIKNLSHLKKLDLSYCSRLESLPQLPLSIEILNASYCTSLRTVYSPMPEVEFPREYFALFHFCCFSFVDCMRLYEPAFESIMAYAHIRIKQAMETCSSDSGSSGRTYVYLPNCRLPGWFSYRTTKVSLTLRVHLSFKGFILGMILPQHCQYQVNSVCKGYVVANERKIFYRESRCPGRVASNYGLHHASIWYDPEFNLGIIREIQRVSALDPRATSSIKMSFQFYAVSAPPESPELKPAVVEVEQSAKGGVYPIYGSEYDNFLKQRGLEVDFGNKTKRRRDTDDDLELKTTRIRVEGCDEQQLVPFTAKKSALQHVGLELELEQGAETNIDELEQSAAGVGIGVSDQQVLHDRTNKLKEFTFQPLLTETFMQQLHEQQLLPFTAKQSALQHLESGLELEQGTETNIDGLEQSAAGIGGSDRENQHEQQVLHDRTNILKELTLQTPFN</sequence>
<dbReference type="Proteomes" id="UP000828941">
    <property type="component" value="Chromosome 13"/>
</dbReference>
<gene>
    <name evidence="1" type="ORF">L6164_032397</name>
</gene>
<accession>A0ACB9KNH6</accession>
<name>A0ACB9KNH6_BAUVA</name>
<reference evidence="1 2" key="1">
    <citation type="journal article" date="2022" name="DNA Res.">
        <title>Chromosomal-level genome assembly of the orchid tree Bauhinia variegata (Leguminosae; Cercidoideae) supports the allotetraploid origin hypothesis of Bauhinia.</title>
        <authorList>
            <person name="Zhong Y."/>
            <person name="Chen Y."/>
            <person name="Zheng D."/>
            <person name="Pang J."/>
            <person name="Liu Y."/>
            <person name="Luo S."/>
            <person name="Meng S."/>
            <person name="Qian L."/>
            <person name="Wei D."/>
            <person name="Dai S."/>
            <person name="Zhou R."/>
        </authorList>
    </citation>
    <scope>NUCLEOTIDE SEQUENCE [LARGE SCALE GENOMIC DNA]</scope>
    <source>
        <strain evidence="1">BV-YZ2020</strain>
    </source>
</reference>